<dbReference type="OrthoDB" id="7364589at2"/>
<proteinExistence type="predicted"/>
<dbReference type="Proteomes" id="UP000006265">
    <property type="component" value="Unassembled WGS sequence"/>
</dbReference>
<keyword evidence="2" id="KW-1185">Reference proteome</keyword>
<dbReference type="eggNOG" id="ENOG503349T">
    <property type="taxonomic scope" value="Bacteria"/>
</dbReference>
<name>K5BIK3_MYCHD</name>
<dbReference type="STRING" id="1122247.GCA_000379865_04370"/>
<organism evidence="1 2">
    <name type="scientific">Mycolicibacterium hassiacum (strain DSM 44199 / CIP 105218 / JCM 12690 / 3849)</name>
    <name type="common">Mycobacterium hassiacum</name>
    <dbReference type="NCBI Taxonomy" id="1122247"/>
    <lineage>
        <taxon>Bacteria</taxon>
        <taxon>Bacillati</taxon>
        <taxon>Actinomycetota</taxon>
        <taxon>Actinomycetes</taxon>
        <taxon>Mycobacteriales</taxon>
        <taxon>Mycobacteriaceae</taxon>
        <taxon>Mycolicibacterium</taxon>
    </lineage>
</organism>
<dbReference type="RefSeq" id="WP_005631926.1">
    <property type="nucleotide sequence ID" value="NZ_AMRA01000132.1"/>
</dbReference>
<comment type="caution">
    <text evidence="1">The sequence shown here is derived from an EMBL/GenBank/DDBJ whole genome shotgun (WGS) entry which is preliminary data.</text>
</comment>
<accession>K5BIK3</accession>
<evidence type="ECO:0000313" key="1">
    <source>
        <dbReference type="EMBL" id="EKF21514.1"/>
    </source>
</evidence>
<protein>
    <submittedName>
        <fullName evidence="1">Uncharacterized protein</fullName>
    </submittedName>
</protein>
<dbReference type="EMBL" id="AMRA01000132">
    <property type="protein sequence ID" value="EKF21514.1"/>
    <property type="molecule type" value="Genomic_DNA"/>
</dbReference>
<sequence length="101" mass="11277">MLYSVQQIRYDCLAFIKELGGSFADFVIGVGENPRSALFTVHNVHPERDAWMYRQALSFAAVRTVNNYFVGKLGVDGAEVTSGPDDCDCIYLYKKSETTTP</sequence>
<reference evidence="1 2" key="1">
    <citation type="journal article" date="2012" name="J. Bacteriol.">
        <title>Genome sequence of Mycobacterium hassiacum DSM 44199, a rare source of heat-stable mycobacterial proteins.</title>
        <authorList>
            <person name="Tiago I."/>
            <person name="Maranha A."/>
            <person name="Mendes V."/>
            <person name="Alarico S."/>
            <person name="Moynihan P.J."/>
            <person name="Clarke A.J."/>
            <person name="Macedo-Ribeiro S."/>
            <person name="Pereira P.J."/>
            <person name="Empadinhas N."/>
        </authorList>
    </citation>
    <scope>NUCLEOTIDE SEQUENCE [LARGE SCALE GENOMIC DNA]</scope>
    <source>
        <strain evidence="2">DSM 44199 / CIP 105218 / JCM 12690 / 3849</strain>
    </source>
</reference>
<dbReference type="PATRIC" id="fig|1122247.3.peg.4323"/>
<dbReference type="AlphaFoldDB" id="K5BIK3"/>
<gene>
    <name evidence="1" type="ORF">C731_4511</name>
</gene>
<evidence type="ECO:0000313" key="2">
    <source>
        <dbReference type="Proteomes" id="UP000006265"/>
    </source>
</evidence>